<organism evidence="16 17">
    <name type="scientific">Paenibacillus barengoltzii J12</name>
    <dbReference type="NCBI Taxonomy" id="935846"/>
    <lineage>
        <taxon>Bacteria</taxon>
        <taxon>Bacillati</taxon>
        <taxon>Bacillota</taxon>
        <taxon>Bacilli</taxon>
        <taxon>Bacillales</taxon>
        <taxon>Paenibacillaceae</taxon>
        <taxon>Paenibacillus</taxon>
    </lineage>
</organism>
<dbReference type="EMBL" id="FXAE01000012">
    <property type="protein sequence ID" value="SMF16725.1"/>
    <property type="molecule type" value="Genomic_DNA"/>
</dbReference>
<reference evidence="16 17" key="1">
    <citation type="submission" date="2017-04" db="EMBL/GenBank/DDBJ databases">
        <authorList>
            <person name="Varghese N."/>
            <person name="Submissions S."/>
        </authorList>
    </citation>
    <scope>NUCLEOTIDE SEQUENCE [LARGE SCALE GENOMIC DNA]</scope>
    <source>
        <strain evidence="16 17">J12</strain>
    </source>
</reference>
<evidence type="ECO:0000256" key="6">
    <source>
        <dbReference type="ARBA" id="ARBA00022695"/>
    </source>
</evidence>
<accession>A0ABY1LW22</accession>
<dbReference type="InterPro" id="IPR015864">
    <property type="entry name" value="FAD_synthase"/>
</dbReference>
<evidence type="ECO:0000256" key="11">
    <source>
        <dbReference type="ARBA" id="ARBA00023268"/>
    </source>
</evidence>
<keyword evidence="11" id="KW-0511">Multifunctional enzyme</keyword>
<dbReference type="InterPro" id="IPR002606">
    <property type="entry name" value="Riboflavin_kinase_bac"/>
</dbReference>
<dbReference type="GO" id="GO:0016779">
    <property type="term" value="F:nucleotidyltransferase activity"/>
    <property type="evidence" value="ECO:0007669"/>
    <property type="project" value="UniProtKB-KW"/>
</dbReference>
<dbReference type="NCBIfam" id="NF004162">
    <property type="entry name" value="PRK05627.1-5"/>
    <property type="match status" value="1"/>
</dbReference>
<evidence type="ECO:0000256" key="13">
    <source>
        <dbReference type="ARBA" id="ARBA00049494"/>
    </source>
</evidence>
<evidence type="ECO:0000256" key="8">
    <source>
        <dbReference type="ARBA" id="ARBA00022777"/>
    </source>
</evidence>
<evidence type="ECO:0000313" key="16">
    <source>
        <dbReference type="EMBL" id="SMF16725.1"/>
    </source>
</evidence>
<evidence type="ECO:0000256" key="3">
    <source>
        <dbReference type="ARBA" id="ARBA00022630"/>
    </source>
</evidence>
<sequence>MRIPREIAGETIMETIHLSYPLNERFIEQHTRPQVLAIGQFDGLHLGHASVINSAVRLAGELGLPASVMTFHPHPKEVMKKGDYDGYLTPPEEKERILREMGVDYVYIVEFNDAFSRVSPQNFVSGILVPLQVHTAVVGFDFRYGYRGEGDASMLRELSGNVLDVHTVPPFLIDGEKVSSSGIRKALQEGKIEQANRWLGRTYTLRGTVMHGEKRGRQLGFPTANLKLAEHYVVPASGVYAVRVTHEGTTYSGVMNVGVKPTFHENGKIFWLEAHLFDFSSEIYDESLSVELIHYIREERKFGSLDELIAQIGQDAETAKRLLKDS</sequence>
<dbReference type="GO" id="GO:0016301">
    <property type="term" value="F:kinase activity"/>
    <property type="evidence" value="ECO:0007669"/>
    <property type="project" value="UniProtKB-KW"/>
</dbReference>
<evidence type="ECO:0000256" key="7">
    <source>
        <dbReference type="ARBA" id="ARBA00022741"/>
    </source>
</evidence>
<dbReference type="PANTHER" id="PTHR22749:SF6">
    <property type="entry name" value="RIBOFLAVIN KINASE"/>
    <property type="match status" value="1"/>
</dbReference>
<keyword evidence="6 14" id="KW-0548">Nucleotidyltransferase</keyword>
<keyword evidence="7 14" id="KW-0547">Nucleotide-binding</keyword>
<dbReference type="EC" id="2.7.7.2" evidence="14"/>
<dbReference type="EC" id="2.7.1.26" evidence="14"/>
<evidence type="ECO:0000256" key="2">
    <source>
        <dbReference type="ARBA" id="ARBA00005201"/>
    </source>
</evidence>
<dbReference type="NCBIfam" id="TIGR00083">
    <property type="entry name" value="ribF"/>
    <property type="match status" value="1"/>
</dbReference>
<evidence type="ECO:0000313" key="17">
    <source>
        <dbReference type="Proteomes" id="UP000192939"/>
    </source>
</evidence>
<dbReference type="InterPro" id="IPR023465">
    <property type="entry name" value="Riboflavin_kinase_dom_sf"/>
</dbReference>
<evidence type="ECO:0000256" key="12">
    <source>
        <dbReference type="ARBA" id="ARBA00047880"/>
    </source>
</evidence>
<comment type="similarity">
    <text evidence="14">Belongs to the ribF family.</text>
</comment>
<keyword evidence="4 14" id="KW-0288">FMN</keyword>
<dbReference type="InterPro" id="IPR015865">
    <property type="entry name" value="Riboflavin_kinase_bac/euk"/>
</dbReference>
<dbReference type="SUPFAM" id="SSF52374">
    <property type="entry name" value="Nucleotidylyl transferase"/>
    <property type="match status" value="1"/>
</dbReference>
<dbReference type="Pfam" id="PF06574">
    <property type="entry name" value="FAD_syn"/>
    <property type="match status" value="1"/>
</dbReference>
<dbReference type="SMART" id="SM00904">
    <property type="entry name" value="Flavokinase"/>
    <property type="match status" value="1"/>
</dbReference>
<dbReference type="SUPFAM" id="SSF82114">
    <property type="entry name" value="Riboflavin kinase-like"/>
    <property type="match status" value="1"/>
</dbReference>
<dbReference type="Gene3D" id="3.40.50.620">
    <property type="entry name" value="HUPs"/>
    <property type="match status" value="1"/>
</dbReference>
<dbReference type="CDD" id="cd02064">
    <property type="entry name" value="FAD_synthetase_N"/>
    <property type="match status" value="1"/>
</dbReference>
<evidence type="ECO:0000256" key="5">
    <source>
        <dbReference type="ARBA" id="ARBA00022679"/>
    </source>
</evidence>
<dbReference type="InterPro" id="IPR023468">
    <property type="entry name" value="Riboflavin_kinase"/>
</dbReference>
<comment type="catalytic activity">
    <reaction evidence="13 14">
        <text>FMN + ATP + H(+) = FAD + diphosphate</text>
        <dbReference type="Rhea" id="RHEA:17237"/>
        <dbReference type="ChEBI" id="CHEBI:15378"/>
        <dbReference type="ChEBI" id="CHEBI:30616"/>
        <dbReference type="ChEBI" id="CHEBI:33019"/>
        <dbReference type="ChEBI" id="CHEBI:57692"/>
        <dbReference type="ChEBI" id="CHEBI:58210"/>
        <dbReference type="EC" id="2.7.7.2"/>
    </reaction>
</comment>
<dbReference type="Proteomes" id="UP000192939">
    <property type="component" value="Unassembled WGS sequence"/>
</dbReference>
<comment type="pathway">
    <text evidence="1 14">Cofactor biosynthesis; FAD biosynthesis; FAD from FMN: step 1/1.</text>
</comment>
<evidence type="ECO:0000256" key="14">
    <source>
        <dbReference type="PIRNR" id="PIRNR004491"/>
    </source>
</evidence>
<evidence type="ECO:0000256" key="4">
    <source>
        <dbReference type="ARBA" id="ARBA00022643"/>
    </source>
</evidence>
<keyword evidence="3 14" id="KW-0285">Flavoprotein</keyword>
<evidence type="ECO:0000256" key="9">
    <source>
        <dbReference type="ARBA" id="ARBA00022827"/>
    </source>
</evidence>
<dbReference type="NCBIfam" id="NF004160">
    <property type="entry name" value="PRK05627.1-3"/>
    <property type="match status" value="1"/>
</dbReference>
<keyword evidence="17" id="KW-1185">Reference proteome</keyword>
<keyword evidence="5 14" id="KW-0808">Transferase</keyword>
<feature type="domain" description="Riboflavin kinase" evidence="15">
    <location>
        <begin position="198"/>
        <end position="324"/>
    </location>
</feature>
<keyword evidence="9 14" id="KW-0274">FAD</keyword>
<comment type="catalytic activity">
    <reaction evidence="12 14">
        <text>riboflavin + ATP = FMN + ADP + H(+)</text>
        <dbReference type="Rhea" id="RHEA:14357"/>
        <dbReference type="ChEBI" id="CHEBI:15378"/>
        <dbReference type="ChEBI" id="CHEBI:30616"/>
        <dbReference type="ChEBI" id="CHEBI:57986"/>
        <dbReference type="ChEBI" id="CHEBI:58210"/>
        <dbReference type="ChEBI" id="CHEBI:456216"/>
        <dbReference type="EC" id="2.7.1.26"/>
    </reaction>
</comment>
<comment type="pathway">
    <text evidence="2 14">Cofactor biosynthesis; FMN biosynthesis; FMN from riboflavin (ATP route): step 1/1.</text>
</comment>
<dbReference type="PIRSF" id="PIRSF004491">
    <property type="entry name" value="FAD_Synth"/>
    <property type="match status" value="1"/>
</dbReference>
<dbReference type="PANTHER" id="PTHR22749">
    <property type="entry name" value="RIBOFLAVIN KINASE/FMN ADENYLYLTRANSFERASE"/>
    <property type="match status" value="1"/>
</dbReference>
<comment type="caution">
    <text evidence="16">The sequence shown here is derived from an EMBL/GenBank/DDBJ whole genome shotgun (WGS) entry which is preliminary data.</text>
</comment>
<keyword evidence="8 14" id="KW-0418">Kinase</keyword>
<dbReference type="InterPro" id="IPR014729">
    <property type="entry name" value="Rossmann-like_a/b/a_fold"/>
</dbReference>
<protein>
    <recommendedName>
        <fullName evidence="14">Riboflavin biosynthesis protein</fullName>
    </recommendedName>
    <domain>
        <recommendedName>
            <fullName evidence="14">Riboflavin kinase</fullName>
            <ecNumber evidence="14">2.7.1.26</ecNumber>
        </recommendedName>
        <alternativeName>
            <fullName evidence="14">Flavokinase</fullName>
        </alternativeName>
    </domain>
    <domain>
        <recommendedName>
            <fullName evidence="14">FMN adenylyltransferase</fullName>
            <ecNumber evidence="14">2.7.7.2</ecNumber>
        </recommendedName>
        <alternativeName>
            <fullName evidence="14">FAD pyrophosphorylase</fullName>
        </alternativeName>
        <alternativeName>
            <fullName evidence="14">FAD synthase</fullName>
        </alternativeName>
    </domain>
</protein>
<keyword evidence="10 14" id="KW-0067">ATP-binding</keyword>
<dbReference type="Gene3D" id="2.40.30.30">
    <property type="entry name" value="Riboflavin kinase-like"/>
    <property type="match status" value="1"/>
</dbReference>
<gene>
    <name evidence="16" type="ORF">SAMN02744124_01652</name>
</gene>
<proteinExistence type="inferred from homology"/>
<name>A0ABY1LW22_9BACL</name>
<evidence type="ECO:0000256" key="1">
    <source>
        <dbReference type="ARBA" id="ARBA00004726"/>
    </source>
</evidence>
<evidence type="ECO:0000259" key="15">
    <source>
        <dbReference type="SMART" id="SM00904"/>
    </source>
</evidence>
<dbReference type="Pfam" id="PF01687">
    <property type="entry name" value="Flavokinase"/>
    <property type="match status" value="1"/>
</dbReference>
<evidence type="ECO:0000256" key="10">
    <source>
        <dbReference type="ARBA" id="ARBA00022840"/>
    </source>
</evidence>